<reference evidence="1" key="1">
    <citation type="journal article" date="2021" name="Genome Biol. Evol.">
        <title>A High-Quality Reference Genome for a Parasitic Bivalve with Doubly Uniparental Inheritance (Bivalvia: Unionida).</title>
        <authorList>
            <person name="Smith C.H."/>
        </authorList>
    </citation>
    <scope>NUCLEOTIDE SEQUENCE</scope>
    <source>
        <strain evidence="1">CHS0354</strain>
    </source>
</reference>
<dbReference type="AlphaFoldDB" id="A0AAE0SL21"/>
<sequence>MSIIAAIADENTQSGERIFPIFCTGFSTTNTSLQVEFSNHIGTVPSIVLTTAHTTRIFVSCLNNERGSSTDSVSSFPQPTFDI</sequence>
<dbReference type="Proteomes" id="UP001195483">
    <property type="component" value="Unassembled WGS sequence"/>
</dbReference>
<reference evidence="1" key="2">
    <citation type="journal article" date="2021" name="Genome Biol. Evol.">
        <title>Developing a high-quality reference genome for a parasitic bivalve with doubly uniparental inheritance (Bivalvia: Unionida).</title>
        <authorList>
            <person name="Smith C.H."/>
        </authorList>
    </citation>
    <scope>NUCLEOTIDE SEQUENCE</scope>
    <source>
        <strain evidence="1">CHS0354</strain>
        <tissue evidence="1">Mantle</tissue>
    </source>
</reference>
<name>A0AAE0SL21_9BIVA</name>
<evidence type="ECO:0000313" key="2">
    <source>
        <dbReference type="Proteomes" id="UP001195483"/>
    </source>
</evidence>
<evidence type="ECO:0000313" key="1">
    <source>
        <dbReference type="EMBL" id="KAK3594022.1"/>
    </source>
</evidence>
<protein>
    <submittedName>
        <fullName evidence="1">Uncharacterized protein</fullName>
    </submittedName>
</protein>
<proteinExistence type="predicted"/>
<reference evidence="1" key="3">
    <citation type="submission" date="2023-05" db="EMBL/GenBank/DDBJ databases">
        <authorList>
            <person name="Smith C.H."/>
        </authorList>
    </citation>
    <scope>NUCLEOTIDE SEQUENCE</scope>
    <source>
        <strain evidence="1">CHS0354</strain>
        <tissue evidence="1">Mantle</tissue>
    </source>
</reference>
<keyword evidence="2" id="KW-1185">Reference proteome</keyword>
<accession>A0AAE0SL21</accession>
<gene>
    <name evidence="1" type="ORF">CHS0354_040773</name>
</gene>
<organism evidence="1 2">
    <name type="scientific">Potamilus streckersoni</name>
    <dbReference type="NCBI Taxonomy" id="2493646"/>
    <lineage>
        <taxon>Eukaryota</taxon>
        <taxon>Metazoa</taxon>
        <taxon>Spiralia</taxon>
        <taxon>Lophotrochozoa</taxon>
        <taxon>Mollusca</taxon>
        <taxon>Bivalvia</taxon>
        <taxon>Autobranchia</taxon>
        <taxon>Heteroconchia</taxon>
        <taxon>Palaeoheterodonta</taxon>
        <taxon>Unionida</taxon>
        <taxon>Unionoidea</taxon>
        <taxon>Unionidae</taxon>
        <taxon>Ambleminae</taxon>
        <taxon>Lampsilini</taxon>
        <taxon>Potamilus</taxon>
    </lineage>
</organism>
<comment type="caution">
    <text evidence="1">The sequence shown here is derived from an EMBL/GenBank/DDBJ whole genome shotgun (WGS) entry which is preliminary data.</text>
</comment>
<dbReference type="EMBL" id="JAEAOA010002342">
    <property type="protein sequence ID" value="KAK3594022.1"/>
    <property type="molecule type" value="Genomic_DNA"/>
</dbReference>